<proteinExistence type="predicted"/>
<name>A0A4V0Z8X5_9MOLU</name>
<dbReference type="RefSeq" id="WP_130427533.1">
    <property type="nucleotide sequence ID" value="NZ_CP035949.1"/>
</dbReference>
<dbReference type="AlphaFoldDB" id="A0A4V0Z8X5"/>
<keyword evidence="2" id="KW-1185">Reference proteome</keyword>
<protein>
    <submittedName>
        <fullName evidence="1">Uncharacterized protein</fullName>
    </submittedName>
</protein>
<accession>A0A4V0Z8X5</accession>
<evidence type="ECO:0000313" key="2">
    <source>
        <dbReference type="Proteomes" id="UP000289726"/>
    </source>
</evidence>
<organism evidence="1 2">
    <name type="scientific">'Catharanthus roseus' aster yellows phytoplasma</name>
    <dbReference type="NCBI Taxonomy" id="1193712"/>
    <lineage>
        <taxon>Bacteria</taxon>
        <taxon>Bacillati</taxon>
        <taxon>Mycoplasmatota</taxon>
        <taxon>Mollicutes</taxon>
        <taxon>Acholeplasmatales</taxon>
        <taxon>Acholeplasmataceae</taxon>
        <taxon>Candidatus Phytoplasma</taxon>
        <taxon>16SrI (Aster yellows group)</taxon>
    </lineage>
</organism>
<dbReference type="Proteomes" id="UP000289726">
    <property type="component" value="Chromosome"/>
</dbReference>
<sequence>MPTDTVNKKTNRLVYVLSLLSLFFTFNMMNSNIVWGEKYSKTEAVEKAFDKLAHDLAKEQAAKYFGNEKDQNEAVDKTFTLTSTSGQGPSVPTNHKVQLVNYLLKDFGSFKTYVDSLTETTNYELDGAQGLHAKFKGKLNEYKLNPTQSATLSTFVTNNLFGDENFMNFLYKDKAALYVTQDVFKEAVAKKMVTKTLSVVTDKKPFGNVAEAVKAAVKELLEEEAKKQFQQDTDKQAKVVAEAMKIFDSNKNFEKTQVFQKFRHFLIFKNSFLRLTIKLVFFLFSKLK</sequence>
<reference evidence="1 2" key="1">
    <citation type="submission" date="2019-02" db="EMBL/GenBank/DDBJ databases">
        <title>Draft Genome Sequence of Maize Bushy Stunt-like Phytoplasma group 16SrI-B (Aster yellows) in South Africa.</title>
        <authorList>
            <person name="Coetzee B."/>
            <person name="Douglas-Smit N."/>
            <person name="Maree H.J."/>
            <person name="Burger J.T."/>
            <person name="Kruger K."/>
            <person name="Pietersen G."/>
        </authorList>
    </citation>
    <scope>NUCLEOTIDE SEQUENCE [LARGE SCALE GENOMIC DNA]</scope>
    <source>
        <strain evidence="1 2">De Villa</strain>
    </source>
</reference>
<evidence type="ECO:0000313" key="1">
    <source>
        <dbReference type="EMBL" id="QBF23786.1"/>
    </source>
</evidence>
<gene>
    <name evidence="1" type="ORF">EXT02_00950</name>
</gene>
<dbReference type="EMBL" id="CP035949">
    <property type="protein sequence ID" value="QBF23786.1"/>
    <property type="molecule type" value="Genomic_DNA"/>
</dbReference>